<dbReference type="EMBL" id="MN739797">
    <property type="protein sequence ID" value="QHT26533.1"/>
    <property type="molecule type" value="Genomic_DNA"/>
</dbReference>
<sequence>MELTAIDRLFKRCSVDCLNKKQYEDFAAVINDYLIIKHNMAENAFLWSESEKLFVLYFQMSRRNIGDTSDCGNKYILDINELLPKEYQLIKTDRNVKIDSCSSNPMDCCITKYKLQNNEVEKTTDERTTDERTTDEPTTDEQIILDGDIIAEKFAEICAKYGDIEVIDEDIIDDTMLQLQDFLKKNRLS</sequence>
<name>A0A6C0EDR2_9ZZZZ</name>
<proteinExistence type="predicted"/>
<protein>
    <submittedName>
        <fullName evidence="1">Uncharacterized protein</fullName>
    </submittedName>
</protein>
<reference evidence="1" key="1">
    <citation type="journal article" date="2020" name="Nature">
        <title>Giant virus diversity and host interactions through global metagenomics.</title>
        <authorList>
            <person name="Schulz F."/>
            <person name="Roux S."/>
            <person name="Paez-Espino D."/>
            <person name="Jungbluth S."/>
            <person name="Walsh D.A."/>
            <person name="Denef V.J."/>
            <person name="McMahon K.D."/>
            <person name="Konstantinidis K.T."/>
            <person name="Eloe-Fadrosh E.A."/>
            <person name="Kyrpides N.C."/>
            <person name="Woyke T."/>
        </authorList>
    </citation>
    <scope>NUCLEOTIDE SEQUENCE</scope>
    <source>
        <strain evidence="1">GVMAG-M-3300023179-27</strain>
    </source>
</reference>
<accession>A0A6C0EDR2</accession>
<organism evidence="1">
    <name type="scientific">viral metagenome</name>
    <dbReference type="NCBI Taxonomy" id="1070528"/>
    <lineage>
        <taxon>unclassified sequences</taxon>
        <taxon>metagenomes</taxon>
        <taxon>organismal metagenomes</taxon>
    </lineage>
</organism>
<dbReference type="AlphaFoldDB" id="A0A6C0EDR2"/>
<evidence type="ECO:0000313" key="1">
    <source>
        <dbReference type="EMBL" id="QHT26533.1"/>
    </source>
</evidence>